<dbReference type="Proteomes" id="UP001626536">
    <property type="component" value="Chromosome"/>
</dbReference>
<accession>A0ABZ0HQ67</accession>
<feature type="transmembrane region" description="Helical" evidence="6">
    <location>
        <begin position="6"/>
        <end position="26"/>
    </location>
</feature>
<feature type="transmembrane region" description="Helical" evidence="6">
    <location>
        <begin position="108"/>
        <end position="126"/>
    </location>
</feature>
<evidence type="ECO:0000256" key="1">
    <source>
        <dbReference type="ARBA" id="ARBA00004141"/>
    </source>
</evidence>
<name>A0ABZ0HQ67_9HYPH</name>
<dbReference type="PANTHER" id="PTHR31632">
    <property type="entry name" value="IRON TRANSPORTER FTH1"/>
    <property type="match status" value="1"/>
</dbReference>
<reference evidence="7 8" key="1">
    <citation type="submission" date="2023-10" db="EMBL/GenBank/DDBJ databases">
        <title>Novel methanotroph of the genus Methylocapsa from a subarctic wetland.</title>
        <authorList>
            <person name="Belova S.E."/>
            <person name="Oshkin I.Y."/>
            <person name="Miroshnikov K."/>
            <person name="Dedysh S.N."/>
        </authorList>
    </citation>
    <scope>NUCLEOTIDE SEQUENCE [LARGE SCALE GENOMIC DNA]</scope>
    <source>
        <strain evidence="7 8">RX1</strain>
    </source>
</reference>
<dbReference type="RefSeq" id="WP_407338192.1">
    <property type="nucleotide sequence ID" value="NZ_CP136862.1"/>
</dbReference>
<feature type="transmembrane region" description="Helical" evidence="6">
    <location>
        <begin position="146"/>
        <end position="168"/>
    </location>
</feature>
<organism evidence="7 8">
    <name type="scientific">Methylocapsa polymorpha</name>
    <dbReference type="NCBI Taxonomy" id="3080828"/>
    <lineage>
        <taxon>Bacteria</taxon>
        <taxon>Pseudomonadati</taxon>
        <taxon>Pseudomonadota</taxon>
        <taxon>Alphaproteobacteria</taxon>
        <taxon>Hyphomicrobiales</taxon>
        <taxon>Beijerinckiaceae</taxon>
        <taxon>Methylocapsa</taxon>
    </lineage>
</organism>
<dbReference type="InterPro" id="IPR004923">
    <property type="entry name" value="FTR1/Fip1/EfeU"/>
</dbReference>
<keyword evidence="8" id="KW-1185">Reference proteome</keyword>
<protein>
    <submittedName>
        <fullName evidence="7">FTR1 family protein</fullName>
    </submittedName>
</protein>
<evidence type="ECO:0000256" key="3">
    <source>
        <dbReference type="ARBA" id="ARBA00022692"/>
    </source>
</evidence>
<keyword evidence="3 6" id="KW-0812">Transmembrane</keyword>
<comment type="subcellular location">
    <subcellularLocation>
        <location evidence="1">Membrane</location>
        <topology evidence="1">Multi-pass membrane protein</topology>
    </subcellularLocation>
</comment>
<feature type="transmembrane region" description="Helical" evidence="6">
    <location>
        <begin position="180"/>
        <end position="202"/>
    </location>
</feature>
<keyword evidence="4 6" id="KW-1133">Transmembrane helix</keyword>
<evidence type="ECO:0000256" key="4">
    <source>
        <dbReference type="ARBA" id="ARBA00022989"/>
    </source>
</evidence>
<evidence type="ECO:0000313" key="8">
    <source>
        <dbReference type="Proteomes" id="UP001626536"/>
    </source>
</evidence>
<dbReference type="PANTHER" id="PTHR31632:SF2">
    <property type="entry name" value="PLASMA MEMBRANE IRON PERMEASE"/>
    <property type="match status" value="1"/>
</dbReference>
<evidence type="ECO:0000256" key="6">
    <source>
        <dbReference type="SAM" id="Phobius"/>
    </source>
</evidence>
<keyword evidence="5 6" id="KW-0472">Membrane</keyword>
<feature type="transmembrane region" description="Helical" evidence="6">
    <location>
        <begin position="247"/>
        <end position="264"/>
    </location>
</feature>
<feature type="transmembrane region" description="Helical" evidence="6">
    <location>
        <begin position="35"/>
        <end position="56"/>
    </location>
</feature>
<proteinExistence type="inferred from homology"/>
<sequence length="281" mass="29645">MIGALIIVLREVIEAGLIVGIVLAVTKTMPQRTPYIVGGVAGGLFGACLVAIFAGALSNALEGIGQELFNAFILGVAVIMLTWHNVWMARHGRQLSEELRRIGGEVSSGSRSLIALAVVVGVAVLREGSEVVLFLYGVVLSSGDSGFSLFFGGLLGLLLGAGICALTYKGLITIPVRHLFRVTSLLIGFMAAGMAAQSVAFLEQADIATALGRTVWNTSSLLPDSSIIGRVLHTLLGYTDKPTELQLLAYLGTLGCMFGLMKLLSQPAKQNRRLAANYSIK</sequence>
<evidence type="ECO:0000313" key="7">
    <source>
        <dbReference type="EMBL" id="WOJ88754.1"/>
    </source>
</evidence>
<feature type="transmembrane region" description="Helical" evidence="6">
    <location>
        <begin position="68"/>
        <end position="87"/>
    </location>
</feature>
<dbReference type="EMBL" id="CP136862">
    <property type="protein sequence ID" value="WOJ88754.1"/>
    <property type="molecule type" value="Genomic_DNA"/>
</dbReference>
<evidence type="ECO:0000256" key="5">
    <source>
        <dbReference type="ARBA" id="ARBA00023136"/>
    </source>
</evidence>
<gene>
    <name evidence="7" type="ORF">RZS28_13145</name>
</gene>
<comment type="similarity">
    <text evidence="2">Belongs to the oxidase-dependent Fe transporter (OFeT) (TC 9.A.10.1) family.</text>
</comment>
<evidence type="ECO:0000256" key="2">
    <source>
        <dbReference type="ARBA" id="ARBA00008333"/>
    </source>
</evidence>
<dbReference type="Pfam" id="PF03239">
    <property type="entry name" value="FTR1"/>
    <property type="match status" value="1"/>
</dbReference>